<evidence type="ECO:0000313" key="2">
    <source>
        <dbReference type="Proteomes" id="UP000183832"/>
    </source>
</evidence>
<dbReference type="AlphaFoldDB" id="A0A1J1J7U2"/>
<proteinExistence type="predicted"/>
<organism evidence="1 2">
    <name type="scientific">Clunio marinus</name>
    <dbReference type="NCBI Taxonomy" id="568069"/>
    <lineage>
        <taxon>Eukaryota</taxon>
        <taxon>Metazoa</taxon>
        <taxon>Ecdysozoa</taxon>
        <taxon>Arthropoda</taxon>
        <taxon>Hexapoda</taxon>
        <taxon>Insecta</taxon>
        <taxon>Pterygota</taxon>
        <taxon>Neoptera</taxon>
        <taxon>Endopterygota</taxon>
        <taxon>Diptera</taxon>
        <taxon>Nematocera</taxon>
        <taxon>Chironomoidea</taxon>
        <taxon>Chironomidae</taxon>
        <taxon>Clunio</taxon>
    </lineage>
</organism>
<dbReference type="Proteomes" id="UP000183832">
    <property type="component" value="Unassembled WGS sequence"/>
</dbReference>
<name>A0A1J1J7U2_9DIPT</name>
<sequence length="78" mass="9569">MLYQVASNINLSGRIQENKIFKDLHRNKRRKEEDFDENQQLKNHKNLKIIKDFEIHSELWLLEANKFRKPKQTSTKRF</sequence>
<evidence type="ECO:0000313" key="1">
    <source>
        <dbReference type="EMBL" id="CRL06969.1"/>
    </source>
</evidence>
<keyword evidence="2" id="KW-1185">Reference proteome</keyword>
<protein>
    <submittedName>
        <fullName evidence="1">CLUMA_CG020069, isoform A</fullName>
    </submittedName>
</protein>
<gene>
    <name evidence="1" type="ORF">CLUMA_CG020069</name>
</gene>
<accession>A0A1J1J7U2</accession>
<reference evidence="1 2" key="1">
    <citation type="submission" date="2015-04" db="EMBL/GenBank/DDBJ databases">
        <authorList>
            <person name="Syromyatnikov M.Y."/>
            <person name="Popov V.N."/>
        </authorList>
    </citation>
    <scope>NUCLEOTIDE SEQUENCE [LARGE SCALE GENOMIC DNA]</scope>
</reference>
<dbReference type="EMBL" id="CVRI01000069">
    <property type="protein sequence ID" value="CRL06969.1"/>
    <property type="molecule type" value="Genomic_DNA"/>
</dbReference>